<feature type="domain" description="Mce/MlaD" evidence="3">
    <location>
        <begin position="45"/>
        <end position="112"/>
    </location>
</feature>
<evidence type="ECO:0000313" key="4">
    <source>
        <dbReference type="EMBL" id="MBB5718132.1"/>
    </source>
</evidence>
<dbReference type="Gene3D" id="1.10.287.950">
    <property type="entry name" value="Methyl-accepting chemotaxis protein"/>
    <property type="match status" value="1"/>
</dbReference>
<keyword evidence="2" id="KW-0812">Transmembrane</keyword>
<proteinExistence type="predicted"/>
<keyword evidence="5" id="KW-1185">Reference proteome</keyword>
<evidence type="ECO:0000256" key="2">
    <source>
        <dbReference type="SAM" id="Phobius"/>
    </source>
</evidence>
<dbReference type="RefSeq" id="WP_184001808.1">
    <property type="nucleotide sequence ID" value="NZ_BAABIF010000004.1"/>
</dbReference>
<organism evidence="4 5">
    <name type="scientific">Stakelama sediminis</name>
    <dbReference type="NCBI Taxonomy" id="463200"/>
    <lineage>
        <taxon>Bacteria</taxon>
        <taxon>Pseudomonadati</taxon>
        <taxon>Pseudomonadota</taxon>
        <taxon>Alphaproteobacteria</taxon>
        <taxon>Sphingomonadales</taxon>
        <taxon>Sphingomonadaceae</taxon>
        <taxon>Stakelama</taxon>
    </lineage>
</organism>
<dbReference type="Proteomes" id="UP000554342">
    <property type="component" value="Unassembled WGS sequence"/>
</dbReference>
<evidence type="ECO:0000259" key="3">
    <source>
        <dbReference type="Pfam" id="PF02470"/>
    </source>
</evidence>
<dbReference type="InterPro" id="IPR003399">
    <property type="entry name" value="Mce/MlaD"/>
</dbReference>
<dbReference type="Pfam" id="PF02470">
    <property type="entry name" value="MlaD"/>
    <property type="match status" value="1"/>
</dbReference>
<gene>
    <name evidence="4" type="ORF">FHR23_001039</name>
</gene>
<dbReference type="PANTHER" id="PTHR36698:SF2">
    <property type="entry name" value="MCE_MLAD DOMAIN-CONTAINING PROTEIN"/>
    <property type="match status" value="1"/>
</dbReference>
<accession>A0A840YX59</accession>
<dbReference type="PANTHER" id="PTHR36698">
    <property type="entry name" value="BLL5892 PROTEIN"/>
    <property type="match status" value="1"/>
</dbReference>
<keyword evidence="2" id="KW-0472">Membrane</keyword>
<evidence type="ECO:0000256" key="1">
    <source>
        <dbReference type="SAM" id="MobiDB-lite"/>
    </source>
</evidence>
<name>A0A840YX59_9SPHN</name>
<evidence type="ECO:0000313" key="5">
    <source>
        <dbReference type="Proteomes" id="UP000554342"/>
    </source>
</evidence>
<protein>
    <submittedName>
        <fullName evidence="4">Phospholipid/cholesterol/gamma-HCH transport system substrate-binding protein</fullName>
    </submittedName>
</protein>
<dbReference type="AlphaFoldDB" id="A0A840YX59"/>
<comment type="caution">
    <text evidence="4">The sequence shown here is derived from an EMBL/GenBank/DDBJ whole genome shotgun (WGS) entry which is preliminary data.</text>
</comment>
<feature type="transmembrane region" description="Helical" evidence="2">
    <location>
        <begin position="7"/>
        <end position="29"/>
    </location>
</feature>
<keyword evidence="2" id="KW-1133">Transmembrane helix</keyword>
<dbReference type="EMBL" id="JACIJI010000001">
    <property type="protein sequence ID" value="MBB5718132.1"/>
    <property type="molecule type" value="Genomic_DNA"/>
</dbReference>
<feature type="region of interest" description="Disordered" evidence="1">
    <location>
        <begin position="302"/>
        <end position="324"/>
    </location>
</feature>
<reference evidence="4 5" key="1">
    <citation type="submission" date="2020-08" db="EMBL/GenBank/DDBJ databases">
        <title>Genomic Encyclopedia of Type Strains, Phase IV (KMG-IV): sequencing the most valuable type-strain genomes for metagenomic binning, comparative biology and taxonomic classification.</title>
        <authorList>
            <person name="Goeker M."/>
        </authorList>
    </citation>
    <scope>NUCLEOTIDE SEQUENCE [LARGE SCALE GENOMIC DNA]</scope>
    <source>
        <strain evidence="4 5">DSM 27203</strain>
    </source>
</reference>
<sequence>METRSNHVLVGAVVLILLAMLALFTVWMARLNGPSASDYDIFFKQSVDGLAKGSTVTYSGVPAGQVKQIALFKQDPQFVRVRISINDDIPILRGTTATVQSSFTGTSTIELDGAVKGAPPIVCPQQNRHAACPLGVPVIPTKVSGFGAVLNSAPKLFERLTSLTERLTELLSDKNQASIAGILENTDRLTKALADRGPEIAATLAQTRIAVKQAGDAAEKIGDLAQTTNGVLSSDVKPAMANLNKAIQSAQKSMDTLNGTIQDARPGVKTFSDRTVPEINQLVHDLRETSESLKSIAQKVNQGGATSILGPQKLPDYKPKDSKQ</sequence>
<feature type="compositionally biased region" description="Basic and acidic residues" evidence="1">
    <location>
        <begin position="315"/>
        <end position="324"/>
    </location>
</feature>